<evidence type="ECO:0000256" key="2">
    <source>
        <dbReference type="SAM" id="Phobius"/>
    </source>
</evidence>
<feature type="region of interest" description="Disordered" evidence="1">
    <location>
        <begin position="1"/>
        <end position="21"/>
    </location>
</feature>
<protein>
    <submittedName>
        <fullName evidence="3">Uncharacterized protein</fullName>
    </submittedName>
</protein>
<sequence>MVPKGLIGTFSNSNSPQSSQLVPRGKQMHFKVQTCPKVGKHFFCLFSCAIVHCFLVIQNSSMFLVDVFHGRLLRP</sequence>
<keyword evidence="2" id="KW-0812">Transmembrane</keyword>
<proteinExistence type="predicted"/>
<keyword evidence="2" id="KW-1133">Transmembrane helix</keyword>
<gene>
    <name evidence="3" type="ORF">H5410_062185</name>
</gene>
<evidence type="ECO:0000256" key="1">
    <source>
        <dbReference type="SAM" id="MobiDB-lite"/>
    </source>
</evidence>
<feature type="transmembrane region" description="Helical" evidence="2">
    <location>
        <begin position="42"/>
        <end position="65"/>
    </location>
</feature>
<evidence type="ECO:0000313" key="3">
    <source>
        <dbReference type="EMBL" id="KAG5572419.1"/>
    </source>
</evidence>
<feature type="compositionally biased region" description="Polar residues" evidence="1">
    <location>
        <begin position="9"/>
        <end position="21"/>
    </location>
</feature>
<name>A0A9J5W9Q9_SOLCO</name>
<dbReference type="AlphaFoldDB" id="A0A9J5W9Q9"/>
<keyword evidence="4" id="KW-1185">Reference proteome</keyword>
<keyword evidence="2" id="KW-0472">Membrane</keyword>
<comment type="caution">
    <text evidence="3">The sequence shown here is derived from an EMBL/GenBank/DDBJ whole genome shotgun (WGS) entry which is preliminary data.</text>
</comment>
<organism evidence="3 4">
    <name type="scientific">Solanum commersonii</name>
    <name type="common">Commerson's wild potato</name>
    <name type="synonym">Commerson's nightshade</name>
    <dbReference type="NCBI Taxonomy" id="4109"/>
    <lineage>
        <taxon>Eukaryota</taxon>
        <taxon>Viridiplantae</taxon>
        <taxon>Streptophyta</taxon>
        <taxon>Embryophyta</taxon>
        <taxon>Tracheophyta</taxon>
        <taxon>Spermatophyta</taxon>
        <taxon>Magnoliopsida</taxon>
        <taxon>eudicotyledons</taxon>
        <taxon>Gunneridae</taxon>
        <taxon>Pentapetalae</taxon>
        <taxon>asterids</taxon>
        <taxon>lamiids</taxon>
        <taxon>Solanales</taxon>
        <taxon>Solanaceae</taxon>
        <taxon>Solanoideae</taxon>
        <taxon>Solaneae</taxon>
        <taxon>Solanum</taxon>
    </lineage>
</organism>
<dbReference type="EMBL" id="JACXVP010000012">
    <property type="protein sequence ID" value="KAG5572419.1"/>
    <property type="molecule type" value="Genomic_DNA"/>
</dbReference>
<reference evidence="3 4" key="1">
    <citation type="submission" date="2020-09" db="EMBL/GenBank/DDBJ databases">
        <title>De no assembly of potato wild relative species, Solanum commersonii.</title>
        <authorList>
            <person name="Cho K."/>
        </authorList>
    </citation>
    <scope>NUCLEOTIDE SEQUENCE [LARGE SCALE GENOMIC DNA]</scope>
    <source>
        <strain evidence="3">LZ3.2</strain>
        <tissue evidence="3">Leaf</tissue>
    </source>
</reference>
<evidence type="ECO:0000313" key="4">
    <source>
        <dbReference type="Proteomes" id="UP000824120"/>
    </source>
</evidence>
<dbReference type="Proteomes" id="UP000824120">
    <property type="component" value="Chromosome 12"/>
</dbReference>
<accession>A0A9J5W9Q9</accession>